<comment type="caution">
    <text evidence="2">The sequence shown here is derived from an EMBL/GenBank/DDBJ whole genome shotgun (WGS) entry which is preliminary data.</text>
</comment>
<sequence>MSSMGFSYAQIHVRRERCKKAVQEKEKANKKTAFDGGEKDGDKRAAIADETTKAAGGGSWASVRVHPSAGTAAQNAGR</sequence>
<dbReference type="EMBL" id="BQKI01000001">
    <property type="protein sequence ID" value="GJM84383.1"/>
    <property type="molecule type" value="Genomic_DNA"/>
</dbReference>
<accession>A0AAV5BFE7</accession>
<reference evidence="2" key="1">
    <citation type="journal article" date="2018" name="DNA Res.">
        <title>Multiple hybrid de novo genome assembly of finger millet, an orphan allotetraploid crop.</title>
        <authorList>
            <person name="Hatakeyama M."/>
            <person name="Aluri S."/>
            <person name="Balachadran M.T."/>
            <person name="Sivarajan S.R."/>
            <person name="Patrignani A."/>
            <person name="Gruter S."/>
            <person name="Poveda L."/>
            <person name="Shimizu-Inatsugi R."/>
            <person name="Baeten J."/>
            <person name="Francoijs K.J."/>
            <person name="Nataraja K.N."/>
            <person name="Reddy Y.A.N."/>
            <person name="Phadnis S."/>
            <person name="Ravikumar R.L."/>
            <person name="Schlapbach R."/>
            <person name="Sreeman S.M."/>
            <person name="Shimizu K.K."/>
        </authorList>
    </citation>
    <scope>NUCLEOTIDE SEQUENCE</scope>
</reference>
<evidence type="ECO:0000256" key="1">
    <source>
        <dbReference type="SAM" id="MobiDB-lite"/>
    </source>
</evidence>
<proteinExistence type="predicted"/>
<feature type="region of interest" description="Disordered" evidence="1">
    <location>
        <begin position="20"/>
        <end position="78"/>
    </location>
</feature>
<reference evidence="2" key="2">
    <citation type="submission" date="2021-12" db="EMBL/GenBank/DDBJ databases">
        <title>Resequencing data analysis of finger millet.</title>
        <authorList>
            <person name="Hatakeyama M."/>
            <person name="Aluri S."/>
            <person name="Balachadran M.T."/>
            <person name="Sivarajan S.R."/>
            <person name="Poveda L."/>
            <person name="Shimizu-Inatsugi R."/>
            <person name="Schlapbach R."/>
            <person name="Sreeman S.M."/>
            <person name="Shimizu K.K."/>
        </authorList>
    </citation>
    <scope>NUCLEOTIDE SEQUENCE</scope>
</reference>
<gene>
    <name evidence="2" type="primary">ga00045</name>
    <name evidence="2" type="ORF">PR202_ga00045</name>
</gene>
<feature type="compositionally biased region" description="Basic and acidic residues" evidence="1">
    <location>
        <begin position="20"/>
        <end position="52"/>
    </location>
</feature>
<evidence type="ECO:0000313" key="3">
    <source>
        <dbReference type="Proteomes" id="UP001054889"/>
    </source>
</evidence>
<keyword evidence="3" id="KW-1185">Reference proteome</keyword>
<name>A0AAV5BFE7_ELECO</name>
<dbReference type="Proteomes" id="UP001054889">
    <property type="component" value="Unassembled WGS sequence"/>
</dbReference>
<evidence type="ECO:0000313" key="2">
    <source>
        <dbReference type="EMBL" id="GJM84383.1"/>
    </source>
</evidence>
<protein>
    <submittedName>
        <fullName evidence="2">Uncharacterized protein</fullName>
    </submittedName>
</protein>
<organism evidence="2 3">
    <name type="scientific">Eleusine coracana subsp. coracana</name>
    <dbReference type="NCBI Taxonomy" id="191504"/>
    <lineage>
        <taxon>Eukaryota</taxon>
        <taxon>Viridiplantae</taxon>
        <taxon>Streptophyta</taxon>
        <taxon>Embryophyta</taxon>
        <taxon>Tracheophyta</taxon>
        <taxon>Spermatophyta</taxon>
        <taxon>Magnoliopsida</taxon>
        <taxon>Liliopsida</taxon>
        <taxon>Poales</taxon>
        <taxon>Poaceae</taxon>
        <taxon>PACMAD clade</taxon>
        <taxon>Chloridoideae</taxon>
        <taxon>Cynodonteae</taxon>
        <taxon>Eleusininae</taxon>
        <taxon>Eleusine</taxon>
    </lineage>
</organism>
<dbReference type="AlphaFoldDB" id="A0AAV5BFE7"/>